<organism evidence="2 3">
    <name type="scientific">Alternaria alternata</name>
    <name type="common">Alternaria rot fungus</name>
    <name type="synonym">Torula alternata</name>
    <dbReference type="NCBI Taxonomy" id="5599"/>
    <lineage>
        <taxon>Eukaryota</taxon>
        <taxon>Fungi</taxon>
        <taxon>Dikarya</taxon>
        <taxon>Ascomycota</taxon>
        <taxon>Pezizomycotina</taxon>
        <taxon>Dothideomycetes</taxon>
        <taxon>Pleosporomycetidae</taxon>
        <taxon>Pleosporales</taxon>
        <taxon>Pleosporineae</taxon>
        <taxon>Pleosporaceae</taxon>
        <taxon>Alternaria</taxon>
        <taxon>Alternaria sect. Alternaria</taxon>
        <taxon>Alternaria alternata complex</taxon>
    </lineage>
</organism>
<evidence type="ECO:0000313" key="3">
    <source>
        <dbReference type="Proteomes" id="UP000077248"/>
    </source>
</evidence>
<evidence type="ECO:0000313" key="2">
    <source>
        <dbReference type="EMBL" id="OAG14505.1"/>
    </source>
</evidence>
<feature type="compositionally biased region" description="Basic and acidic residues" evidence="1">
    <location>
        <begin position="136"/>
        <end position="145"/>
    </location>
</feature>
<dbReference type="Proteomes" id="UP000077248">
    <property type="component" value="Unassembled WGS sequence"/>
</dbReference>
<proteinExistence type="predicted"/>
<gene>
    <name evidence="2" type="ORF">CC77DRAFT_1013871</name>
</gene>
<dbReference type="AlphaFoldDB" id="A0A177D477"/>
<dbReference type="VEuPathDB" id="FungiDB:CC77DRAFT_1013871"/>
<keyword evidence="3" id="KW-1185">Reference proteome</keyword>
<reference evidence="2 3" key="1">
    <citation type="submission" date="2016-05" db="EMBL/GenBank/DDBJ databases">
        <title>Comparative analysis of secretome profiles of manganese(II)-oxidizing ascomycete fungi.</title>
        <authorList>
            <consortium name="DOE Joint Genome Institute"/>
            <person name="Zeiner C.A."/>
            <person name="Purvine S.O."/>
            <person name="Zink E.M."/>
            <person name="Wu S."/>
            <person name="Pasa-Tolic L."/>
            <person name="Chaput D.L."/>
            <person name="Haridas S."/>
            <person name="Grigoriev I.V."/>
            <person name="Santelli C.M."/>
            <person name="Hansel C.M."/>
        </authorList>
    </citation>
    <scope>NUCLEOTIDE SEQUENCE [LARGE SCALE GENOMIC DNA]</scope>
    <source>
        <strain evidence="2 3">SRC1lrK2f</strain>
    </source>
</reference>
<feature type="region of interest" description="Disordered" evidence="1">
    <location>
        <begin position="91"/>
        <end position="145"/>
    </location>
</feature>
<sequence>MAVLSGANSIPATSTPQLPGIPDFLYLAQVISNQNIWPDSITICKMSTTPTVKKYRIFNPRTENASSSTFAPSGTGENEVLNSLFEGETTVGLGLPPVPQRSVKDPSTRKRKVEHFAANDDSEYELGGSRQHKKVKESEKTDKDKAARRYHTLAVAASVKPSIDTDRIFESMRKQGHIPVPKFVPTGHERRREVNLLAKKHVQHVAPAMFANIETNRDVHGGVNKFDWVEGRREIPKNLIKTPDHKFEKRVDDDDANISWLTIPFSIKTINIGGTLISVADIVGKPFLHPEFTFIEAIMGTHAKTGKEVVKAYKLKYEMMEGEQAVARAHTMLKQQKEAEKQARRDEAARKRATKRVGLSKAAMDSRAAAKDRKKKQAQARAEKEGGFF</sequence>
<dbReference type="GeneID" id="29109460"/>
<accession>A0A177D477</accession>
<feature type="compositionally biased region" description="Basic and acidic residues" evidence="1">
    <location>
        <begin position="337"/>
        <end position="350"/>
    </location>
</feature>
<feature type="region of interest" description="Disordered" evidence="1">
    <location>
        <begin position="337"/>
        <end position="389"/>
    </location>
</feature>
<dbReference type="EMBL" id="KV441499">
    <property type="protein sequence ID" value="OAG14505.1"/>
    <property type="molecule type" value="Genomic_DNA"/>
</dbReference>
<protein>
    <submittedName>
        <fullName evidence="2">Uncharacterized protein</fullName>
    </submittedName>
</protein>
<dbReference type="KEGG" id="aalt:CC77DRAFT_1013871"/>
<feature type="compositionally biased region" description="Basic and acidic residues" evidence="1">
    <location>
        <begin position="102"/>
        <end position="118"/>
    </location>
</feature>
<dbReference type="RefSeq" id="XP_018379926.1">
    <property type="nucleotide sequence ID" value="XM_018523866.1"/>
</dbReference>
<name>A0A177D477_ALTAL</name>
<evidence type="ECO:0000256" key="1">
    <source>
        <dbReference type="SAM" id="MobiDB-lite"/>
    </source>
</evidence>